<sequence>MNTPAYETLQLAVDARGVARLTLNRPDTHNALNATLIGELRRAVEWLGAAEGVRALVLTGAGKTFCAGGDLGWMRDNMTKSRAERVSESGDLALMLRALNDLPMPVIGRINGPAYGGGVGMISVCDMTIAVDTGVYSLTEVRLGLLPANIAPYVVARMGEANARRTFLTARRMGATEAQRLGLLSEVVAADQLDAAVERELADLLQCAPGAVAATKKLIAYVHSHDLDTNMIYAADKLADAWETEEGREGIAAFFGKRQPAWRQA</sequence>
<dbReference type="EC" id="4.2.1.17" evidence="3"/>
<dbReference type="InterPro" id="IPR001753">
    <property type="entry name" value="Enoyl-CoA_hydra/iso"/>
</dbReference>
<name>A0A4P6WX60_HYDPS</name>
<dbReference type="AlphaFoldDB" id="A0A4P6WX60"/>
<dbReference type="PROSITE" id="PS00166">
    <property type="entry name" value="ENOYL_COA_HYDRATASE"/>
    <property type="match status" value="1"/>
</dbReference>
<dbReference type="Pfam" id="PF00378">
    <property type="entry name" value="ECH_1"/>
    <property type="match status" value="1"/>
</dbReference>
<dbReference type="InterPro" id="IPR014748">
    <property type="entry name" value="Enoyl-CoA_hydra_C"/>
</dbReference>
<accession>A0A4P6WX60</accession>
<evidence type="ECO:0000256" key="2">
    <source>
        <dbReference type="RuleBase" id="RU003707"/>
    </source>
</evidence>
<keyword evidence="3" id="KW-0456">Lyase</keyword>
<comment type="similarity">
    <text evidence="1 2">Belongs to the enoyl-CoA hydratase/isomerase family.</text>
</comment>
<reference evidence="3 4" key="1">
    <citation type="submission" date="2019-03" db="EMBL/GenBank/DDBJ databases">
        <authorList>
            <person name="Sebastian G."/>
            <person name="Baumann P."/>
            <person name="Ruckert C."/>
            <person name="Kalinowski J."/>
            <person name="Nebel B."/>
            <person name="Takors R."/>
            <person name="Blombach B."/>
        </authorList>
    </citation>
    <scope>NUCLEOTIDE SEQUENCE [LARGE SCALE GENOMIC DNA]</scope>
    <source>
        <strain evidence="3 4">DSM 1084</strain>
    </source>
</reference>
<evidence type="ECO:0000313" key="4">
    <source>
        <dbReference type="Proteomes" id="UP000293912"/>
    </source>
</evidence>
<protein>
    <submittedName>
        <fullName evidence="3">Putative enoyl-CoA hydratase echA8</fullName>
        <ecNumber evidence="3">4.2.1.17</ecNumber>
    </submittedName>
</protein>
<dbReference type="InterPro" id="IPR018376">
    <property type="entry name" value="Enoyl-CoA_hyd/isom_CS"/>
</dbReference>
<keyword evidence="4" id="KW-1185">Reference proteome</keyword>
<dbReference type="Gene3D" id="3.90.226.10">
    <property type="entry name" value="2-enoyl-CoA Hydratase, Chain A, domain 1"/>
    <property type="match status" value="1"/>
</dbReference>
<dbReference type="EMBL" id="CP037867">
    <property type="protein sequence ID" value="QBM28592.1"/>
    <property type="molecule type" value="Genomic_DNA"/>
</dbReference>
<dbReference type="PANTHER" id="PTHR42964">
    <property type="entry name" value="ENOYL-COA HYDRATASE"/>
    <property type="match status" value="1"/>
</dbReference>
<dbReference type="GO" id="GO:0004300">
    <property type="term" value="F:enoyl-CoA hydratase activity"/>
    <property type="evidence" value="ECO:0007669"/>
    <property type="project" value="UniProtKB-EC"/>
</dbReference>
<dbReference type="Gene3D" id="1.10.12.10">
    <property type="entry name" value="Lyase 2-enoyl-coa Hydratase, Chain A, domain 2"/>
    <property type="match status" value="1"/>
</dbReference>
<dbReference type="SUPFAM" id="SSF52096">
    <property type="entry name" value="ClpP/crotonase"/>
    <property type="match status" value="1"/>
</dbReference>
<dbReference type="Proteomes" id="UP000293912">
    <property type="component" value="Chromosome"/>
</dbReference>
<dbReference type="InterPro" id="IPR029045">
    <property type="entry name" value="ClpP/crotonase-like_dom_sf"/>
</dbReference>
<evidence type="ECO:0000256" key="1">
    <source>
        <dbReference type="ARBA" id="ARBA00005254"/>
    </source>
</evidence>
<dbReference type="PANTHER" id="PTHR42964:SF1">
    <property type="entry name" value="POLYKETIDE BIOSYNTHESIS ENOYL-COA HYDRATASE PKSH-RELATED"/>
    <property type="match status" value="1"/>
</dbReference>
<dbReference type="KEGG" id="hpse:HPF_12900"/>
<dbReference type="InterPro" id="IPR051683">
    <property type="entry name" value="Enoyl-CoA_Hydratase/Isomerase"/>
</dbReference>
<proteinExistence type="inferred from homology"/>
<dbReference type="NCBIfam" id="NF005675">
    <property type="entry name" value="PRK07468.1"/>
    <property type="match status" value="1"/>
</dbReference>
<organism evidence="3 4">
    <name type="scientific">Hydrogenophaga pseudoflava</name>
    <name type="common">Pseudomonas carboxydoflava</name>
    <dbReference type="NCBI Taxonomy" id="47421"/>
    <lineage>
        <taxon>Bacteria</taxon>
        <taxon>Pseudomonadati</taxon>
        <taxon>Pseudomonadota</taxon>
        <taxon>Betaproteobacteria</taxon>
        <taxon>Burkholderiales</taxon>
        <taxon>Comamonadaceae</taxon>
        <taxon>Hydrogenophaga</taxon>
    </lineage>
</organism>
<gene>
    <name evidence="3" type="primary">echA9</name>
    <name evidence="3" type="ORF">HPF_12900</name>
</gene>
<evidence type="ECO:0000313" key="3">
    <source>
        <dbReference type="EMBL" id="QBM28592.1"/>
    </source>
</evidence>
<dbReference type="CDD" id="cd06558">
    <property type="entry name" value="crotonase-like"/>
    <property type="match status" value="1"/>
</dbReference>
<dbReference type="RefSeq" id="WP_133156825.1">
    <property type="nucleotide sequence ID" value="NZ_CP037867.1"/>
</dbReference>